<dbReference type="EC" id="2.3.2.27" evidence="2"/>
<reference evidence="8 9" key="1">
    <citation type="journal article" date="2012" name="Nat. Biotechnol.">
        <title>Draft genome sequence of pigeonpea (Cajanus cajan), an orphan legume crop of resource-poor farmers.</title>
        <authorList>
            <person name="Varshney R.K."/>
            <person name="Chen W."/>
            <person name="Li Y."/>
            <person name="Bharti A.K."/>
            <person name="Saxena R.K."/>
            <person name="Schlueter J.A."/>
            <person name="Donoghue M.T."/>
            <person name="Azam S."/>
            <person name="Fan G."/>
            <person name="Whaley A.M."/>
            <person name="Farmer A.D."/>
            <person name="Sheridan J."/>
            <person name="Iwata A."/>
            <person name="Tuteja R."/>
            <person name="Penmetsa R.V."/>
            <person name="Wu W."/>
            <person name="Upadhyaya H.D."/>
            <person name="Yang S.P."/>
            <person name="Shah T."/>
            <person name="Saxena K.B."/>
            <person name="Michael T."/>
            <person name="McCombie W.R."/>
            <person name="Yang B."/>
            <person name="Zhang G."/>
            <person name="Yang H."/>
            <person name="Wang J."/>
            <person name="Spillane C."/>
            <person name="Cook D.R."/>
            <person name="May G.D."/>
            <person name="Xu X."/>
            <person name="Jackson S.A."/>
        </authorList>
    </citation>
    <scope>NUCLEOTIDE SEQUENCE [LARGE SCALE GENOMIC DNA]</scope>
    <source>
        <strain evidence="9">cv. Asha</strain>
    </source>
</reference>
<dbReference type="InterPro" id="IPR013083">
    <property type="entry name" value="Znf_RING/FYVE/PHD"/>
</dbReference>
<evidence type="ECO:0000259" key="7">
    <source>
        <dbReference type="PROSITE" id="PS50089"/>
    </source>
</evidence>
<proteinExistence type="predicted"/>
<evidence type="ECO:0000256" key="4">
    <source>
        <dbReference type="ARBA" id="ARBA00022771"/>
    </source>
</evidence>
<dbReference type="GO" id="GO:0005737">
    <property type="term" value="C:cytoplasm"/>
    <property type="evidence" value="ECO:0007669"/>
    <property type="project" value="TreeGrafter"/>
</dbReference>
<dbReference type="PANTHER" id="PTHR15710:SF217">
    <property type="entry name" value="E3 UBIQUITIN-PROTEIN LIGASE RDUF2"/>
    <property type="match status" value="1"/>
</dbReference>
<dbReference type="Pfam" id="PF13639">
    <property type="entry name" value="zf-RING_2"/>
    <property type="match status" value="1"/>
</dbReference>
<dbReference type="AlphaFoldDB" id="A0A151THQ2"/>
<dbReference type="GO" id="GO:0016567">
    <property type="term" value="P:protein ubiquitination"/>
    <property type="evidence" value="ECO:0007669"/>
    <property type="project" value="TreeGrafter"/>
</dbReference>
<evidence type="ECO:0000256" key="1">
    <source>
        <dbReference type="ARBA" id="ARBA00000900"/>
    </source>
</evidence>
<dbReference type="PROSITE" id="PS50089">
    <property type="entry name" value="ZF_RING_2"/>
    <property type="match status" value="1"/>
</dbReference>
<evidence type="ECO:0000256" key="2">
    <source>
        <dbReference type="ARBA" id="ARBA00012483"/>
    </source>
</evidence>
<evidence type="ECO:0000256" key="6">
    <source>
        <dbReference type="PROSITE-ProRule" id="PRU00175"/>
    </source>
</evidence>
<keyword evidence="3" id="KW-0479">Metal-binding</keyword>
<gene>
    <name evidence="8" type="ORF">KK1_012849</name>
</gene>
<name>A0A151THQ2_CAJCA</name>
<dbReference type="Proteomes" id="UP000075243">
    <property type="component" value="Chromosome 6"/>
</dbReference>
<evidence type="ECO:0000256" key="5">
    <source>
        <dbReference type="ARBA" id="ARBA00022833"/>
    </source>
</evidence>
<keyword evidence="9" id="KW-1185">Reference proteome</keyword>
<evidence type="ECO:0000313" key="9">
    <source>
        <dbReference type="Proteomes" id="UP000075243"/>
    </source>
</evidence>
<dbReference type="GO" id="GO:0061630">
    <property type="term" value="F:ubiquitin protein ligase activity"/>
    <property type="evidence" value="ECO:0007669"/>
    <property type="project" value="UniProtKB-EC"/>
</dbReference>
<evidence type="ECO:0000256" key="3">
    <source>
        <dbReference type="ARBA" id="ARBA00022723"/>
    </source>
</evidence>
<keyword evidence="5" id="KW-0862">Zinc</keyword>
<organism evidence="8 9">
    <name type="scientific">Cajanus cajan</name>
    <name type="common">Pigeon pea</name>
    <name type="synonym">Cajanus indicus</name>
    <dbReference type="NCBI Taxonomy" id="3821"/>
    <lineage>
        <taxon>Eukaryota</taxon>
        <taxon>Viridiplantae</taxon>
        <taxon>Streptophyta</taxon>
        <taxon>Embryophyta</taxon>
        <taxon>Tracheophyta</taxon>
        <taxon>Spermatophyta</taxon>
        <taxon>Magnoliopsida</taxon>
        <taxon>eudicotyledons</taxon>
        <taxon>Gunneridae</taxon>
        <taxon>Pentapetalae</taxon>
        <taxon>rosids</taxon>
        <taxon>fabids</taxon>
        <taxon>Fabales</taxon>
        <taxon>Fabaceae</taxon>
        <taxon>Papilionoideae</taxon>
        <taxon>50 kb inversion clade</taxon>
        <taxon>NPAAA clade</taxon>
        <taxon>indigoferoid/millettioid clade</taxon>
        <taxon>Phaseoleae</taxon>
        <taxon>Cajanus</taxon>
    </lineage>
</organism>
<protein>
    <recommendedName>
        <fullName evidence="2">RING-type E3 ubiquitin transferase</fullName>
        <ecNumber evidence="2">2.3.2.27</ecNumber>
    </recommendedName>
</protein>
<keyword evidence="4 6" id="KW-0863">Zinc-finger</keyword>
<dbReference type="SUPFAM" id="SSF57850">
    <property type="entry name" value="RING/U-box"/>
    <property type="match status" value="1"/>
</dbReference>
<dbReference type="EMBL" id="CM003608">
    <property type="protein sequence ID" value="KYP66553.1"/>
    <property type="molecule type" value="Genomic_DNA"/>
</dbReference>
<accession>A0A151THQ2</accession>
<dbReference type="Gene3D" id="3.30.40.10">
    <property type="entry name" value="Zinc/RING finger domain, C3HC4 (zinc finger)"/>
    <property type="match status" value="1"/>
</dbReference>
<dbReference type="Gramene" id="C.cajan_12470.t">
    <property type="protein sequence ID" value="C.cajan_12470.t.cds1"/>
    <property type="gene ID" value="C.cajan_12470"/>
</dbReference>
<dbReference type="InterPro" id="IPR001841">
    <property type="entry name" value="Znf_RING"/>
</dbReference>
<evidence type="ECO:0000313" key="8">
    <source>
        <dbReference type="EMBL" id="KYP66553.1"/>
    </source>
</evidence>
<dbReference type="SMART" id="SM00184">
    <property type="entry name" value="RING"/>
    <property type="match status" value="1"/>
</dbReference>
<dbReference type="GO" id="GO:0008270">
    <property type="term" value="F:zinc ion binding"/>
    <property type="evidence" value="ECO:0007669"/>
    <property type="project" value="UniProtKB-KW"/>
</dbReference>
<comment type="catalytic activity">
    <reaction evidence="1">
        <text>S-ubiquitinyl-[E2 ubiquitin-conjugating enzyme]-L-cysteine + [acceptor protein]-L-lysine = [E2 ubiquitin-conjugating enzyme]-L-cysteine + N(6)-ubiquitinyl-[acceptor protein]-L-lysine.</text>
        <dbReference type="EC" id="2.3.2.27"/>
    </reaction>
</comment>
<dbReference type="PANTHER" id="PTHR15710">
    <property type="entry name" value="E3 UBIQUITIN-PROTEIN LIGASE PRAJA"/>
    <property type="match status" value="1"/>
</dbReference>
<feature type="domain" description="RING-type" evidence="7">
    <location>
        <begin position="32"/>
        <end position="72"/>
    </location>
</feature>
<sequence>MEESVQGMIPASNEVIQRSLKKSKVTTQGECCPICKELNVDDECYMMPCDHVFHLQCIVSWLQINHVCPVCRYPLPILTT</sequence>